<organism evidence="1">
    <name type="scientific">Nothobranchius rachovii</name>
    <name type="common">bluefin notho</name>
    <dbReference type="NCBI Taxonomy" id="451742"/>
    <lineage>
        <taxon>Eukaryota</taxon>
        <taxon>Metazoa</taxon>
        <taxon>Chordata</taxon>
        <taxon>Craniata</taxon>
        <taxon>Vertebrata</taxon>
        <taxon>Euteleostomi</taxon>
        <taxon>Actinopterygii</taxon>
        <taxon>Neopterygii</taxon>
        <taxon>Teleostei</taxon>
        <taxon>Neoteleostei</taxon>
        <taxon>Acanthomorphata</taxon>
        <taxon>Ovalentaria</taxon>
        <taxon>Atherinomorphae</taxon>
        <taxon>Cyprinodontiformes</taxon>
        <taxon>Nothobranchiidae</taxon>
        <taxon>Nothobranchius</taxon>
    </lineage>
</organism>
<feature type="non-terminal residue" evidence="1">
    <location>
        <position position="106"/>
    </location>
</feature>
<dbReference type="AlphaFoldDB" id="A0A1A8PRL1"/>
<accession>A0A1A8PRL1</accession>
<reference evidence="1" key="2">
    <citation type="submission" date="2016-06" db="EMBL/GenBank/DDBJ databases">
        <title>The genome of a short-lived fish provides insights into sex chromosome evolution and the genetic control of aging.</title>
        <authorList>
            <person name="Reichwald K."/>
            <person name="Felder M."/>
            <person name="Petzold A."/>
            <person name="Koch P."/>
            <person name="Groth M."/>
            <person name="Platzer M."/>
        </authorList>
    </citation>
    <scope>NUCLEOTIDE SEQUENCE</scope>
    <source>
        <tissue evidence="1">Brain</tissue>
    </source>
</reference>
<feature type="non-terminal residue" evidence="1">
    <location>
        <position position="1"/>
    </location>
</feature>
<gene>
    <name evidence="1" type="primary">Nfu_g_1_026097</name>
</gene>
<sequence length="106" mass="11850">GSATNPPRPPSQNTLLPVQHCVCVASISLSLAKVLIKEWNPTNTCVHLNNSICNPVRCGLLEQQHHRETKEESGQVDKEVQLCSGREVEVLVKLRSCRRPCLLWRA</sequence>
<name>A0A1A8PRL1_9TELE</name>
<dbReference type="EMBL" id="HAEH01008294">
    <property type="protein sequence ID" value="SBR84080.1"/>
    <property type="molecule type" value="Transcribed_RNA"/>
</dbReference>
<proteinExistence type="predicted"/>
<protein>
    <submittedName>
        <fullName evidence="1">Uncharacterized protein</fullName>
    </submittedName>
</protein>
<reference evidence="1" key="1">
    <citation type="submission" date="2016-05" db="EMBL/GenBank/DDBJ databases">
        <authorList>
            <person name="Lavstsen T."/>
            <person name="Jespersen J.S."/>
        </authorList>
    </citation>
    <scope>NUCLEOTIDE SEQUENCE</scope>
    <source>
        <tissue evidence="1">Brain</tissue>
    </source>
</reference>
<evidence type="ECO:0000313" key="1">
    <source>
        <dbReference type="EMBL" id="SBR84080.1"/>
    </source>
</evidence>